<evidence type="ECO:0000313" key="1">
    <source>
        <dbReference type="EMBL" id="MFA9950286.1"/>
    </source>
</evidence>
<proteinExistence type="predicted"/>
<evidence type="ECO:0000313" key="2">
    <source>
        <dbReference type="Proteomes" id="UP001574673"/>
    </source>
</evidence>
<gene>
    <name evidence="1" type="ORF">ABCS64_08140</name>
</gene>
<keyword evidence="2" id="KW-1185">Reference proteome</keyword>
<organism evidence="1 2">
    <name type="scientific">Dentiradicibacter hellwigii</name>
    <dbReference type="NCBI Taxonomy" id="3149053"/>
    <lineage>
        <taxon>Bacteria</taxon>
        <taxon>Pseudomonadati</taxon>
        <taxon>Pseudomonadota</taxon>
        <taxon>Betaproteobacteria</taxon>
        <taxon>Rhodocyclales</taxon>
        <taxon>Rhodocyclaceae</taxon>
        <taxon>Dentiradicibacter</taxon>
    </lineage>
</organism>
<protein>
    <submittedName>
        <fullName evidence="1">Uncharacterized protein</fullName>
    </submittedName>
</protein>
<sequence length="94" mass="11006">MHEENVTVQDQLNDYEIAQETIGFMMGIRTEAIYQEKGKAQPDVAKIAQLEAEFIQLNNELDDLRLDDRRGIQRVLDEYCPIVKDYYERNRVAA</sequence>
<accession>A0ABV4UFA4</accession>
<comment type="caution">
    <text evidence="1">The sequence shown here is derived from an EMBL/GenBank/DDBJ whole genome shotgun (WGS) entry which is preliminary data.</text>
</comment>
<dbReference type="EMBL" id="JBEUWX010000002">
    <property type="protein sequence ID" value="MFA9950286.1"/>
    <property type="molecule type" value="Genomic_DNA"/>
</dbReference>
<dbReference type="RefSeq" id="WP_418891351.1">
    <property type="nucleotide sequence ID" value="NZ_JBEUWX010000002.1"/>
</dbReference>
<reference evidence="2" key="1">
    <citation type="submission" date="2024-06" db="EMBL/GenBank/DDBJ databases">
        <title>Radixoralia hellwigii gen. nov., sp nov., isolated from a root canal in the human oral cavity.</title>
        <authorList>
            <person name="Bartsch S."/>
            <person name="Wittmer A."/>
            <person name="Schulz A.-K."/>
            <person name="Neumann-Schaal M."/>
            <person name="Wolf J."/>
            <person name="Gronow S."/>
            <person name="Tennert C."/>
            <person name="Haecker G."/>
            <person name="Cieplik F."/>
            <person name="Al-Ahmad A."/>
        </authorList>
    </citation>
    <scope>NUCLEOTIDE SEQUENCE [LARGE SCALE GENOMIC DNA]</scope>
    <source>
        <strain evidence="2">Wk13</strain>
    </source>
</reference>
<name>A0ABV4UFA4_9RHOO</name>
<dbReference type="Proteomes" id="UP001574673">
    <property type="component" value="Unassembled WGS sequence"/>
</dbReference>